<keyword evidence="4" id="KW-0456">Lyase</keyword>
<accession>A0A9P1H0V5</accession>
<feature type="domain" description="CENP-V/GFA" evidence="5">
    <location>
        <begin position="4"/>
        <end position="123"/>
    </location>
</feature>
<keyword evidence="3" id="KW-0862">Zinc</keyword>
<evidence type="ECO:0000313" key="6">
    <source>
        <dbReference type="EMBL" id="CAI4213909.1"/>
    </source>
</evidence>
<dbReference type="InterPro" id="IPR006913">
    <property type="entry name" value="CENP-V/GFA"/>
</dbReference>
<dbReference type="PROSITE" id="PS51891">
    <property type="entry name" value="CENP_V_GFA"/>
    <property type="match status" value="1"/>
</dbReference>
<dbReference type="InterPro" id="IPR011057">
    <property type="entry name" value="Mss4-like_sf"/>
</dbReference>
<dbReference type="GO" id="GO:0016846">
    <property type="term" value="F:carbon-sulfur lyase activity"/>
    <property type="evidence" value="ECO:0007669"/>
    <property type="project" value="InterPro"/>
</dbReference>
<dbReference type="PANTHER" id="PTHR33337:SF40">
    <property type="entry name" value="CENP-V_GFA DOMAIN-CONTAINING PROTEIN-RELATED"/>
    <property type="match status" value="1"/>
</dbReference>
<protein>
    <recommendedName>
        <fullName evidence="5">CENP-V/GFA domain-containing protein</fullName>
    </recommendedName>
</protein>
<dbReference type="PANTHER" id="PTHR33337">
    <property type="entry name" value="GFA DOMAIN-CONTAINING PROTEIN"/>
    <property type="match status" value="1"/>
</dbReference>
<organism evidence="6 7">
    <name type="scientific">Parascedosporium putredinis</name>
    <dbReference type="NCBI Taxonomy" id="1442378"/>
    <lineage>
        <taxon>Eukaryota</taxon>
        <taxon>Fungi</taxon>
        <taxon>Dikarya</taxon>
        <taxon>Ascomycota</taxon>
        <taxon>Pezizomycotina</taxon>
        <taxon>Sordariomycetes</taxon>
        <taxon>Hypocreomycetidae</taxon>
        <taxon>Microascales</taxon>
        <taxon>Microascaceae</taxon>
        <taxon>Parascedosporium</taxon>
    </lineage>
</organism>
<dbReference type="EMBL" id="CALLCH030000009">
    <property type="protein sequence ID" value="CAI4213909.1"/>
    <property type="molecule type" value="Genomic_DNA"/>
</dbReference>
<reference evidence="6" key="1">
    <citation type="submission" date="2022-11" db="EMBL/GenBank/DDBJ databases">
        <authorList>
            <person name="Scott C."/>
            <person name="Bruce N."/>
        </authorList>
    </citation>
    <scope>NUCLEOTIDE SEQUENCE</scope>
</reference>
<dbReference type="OrthoDB" id="9985472at2759"/>
<proteinExistence type="inferred from homology"/>
<evidence type="ECO:0000256" key="2">
    <source>
        <dbReference type="ARBA" id="ARBA00022723"/>
    </source>
</evidence>
<keyword evidence="7" id="KW-1185">Reference proteome</keyword>
<dbReference type="Proteomes" id="UP000838763">
    <property type="component" value="Unassembled WGS sequence"/>
</dbReference>
<name>A0A9P1H0V5_9PEZI</name>
<comment type="similarity">
    <text evidence="1">Belongs to the Gfa family.</text>
</comment>
<dbReference type="Gene3D" id="3.90.1590.10">
    <property type="entry name" value="glutathione-dependent formaldehyde- activating enzyme (gfa)"/>
    <property type="match status" value="1"/>
</dbReference>
<dbReference type="GO" id="GO:0046872">
    <property type="term" value="F:metal ion binding"/>
    <property type="evidence" value="ECO:0007669"/>
    <property type="project" value="UniProtKB-KW"/>
</dbReference>
<dbReference type="AlphaFoldDB" id="A0A9P1H0V5"/>
<dbReference type="Pfam" id="PF04828">
    <property type="entry name" value="GFA"/>
    <property type="match status" value="1"/>
</dbReference>
<comment type="caution">
    <text evidence="6">The sequence shown here is derived from an EMBL/GenBank/DDBJ whole genome shotgun (WGS) entry which is preliminary data.</text>
</comment>
<evidence type="ECO:0000259" key="5">
    <source>
        <dbReference type="PROSITE" id="PS51891"/>
    </source>
</evidence>
<evidence type="ECO:0000256" key="4">
    <source>
        <dbReference type="ARBA" id="ARBA00023239"/>
    </source>
</evidence>
<gene>
    <name evidence="6" type="ORF">PPNO1_LOCUS3653</name>
</gene>
<evidence type="ECO:0000256" key="1">
    <source>
        <dbReference type="ARBA" id="ARBA00005495"/>
    </source>
</evidence>
<sequence>MTSYDGHCNCGGIEVSLPQAPSTVIACHCLNCRRTGGPYSINYIVEESDASIKEITSVLTLYSDKNTFSGNEIVRQFCNNCGSSVLTRSPAFPGKLIVKASLFDHIPSEKKELFAEERAIHWG</sequence>
<evidence type="ECO:0000256" key="3">
    <source>
        <dbReference type="ARBA" id="ARBA00022833"/>
    </source>
</evidence>
<dbReference type="SUPFAM" id="SSF51316">
    <property type="entry name" value="Mss4-like"/>
    <property type="match status" value="1"/>
</dbReference>
<keyword evidence="2" id="KW-0479">Metal-binding</keyword>
<evidence type="ECO:0000313" key="7">
    <source>
        <dbReference type="Proteomes" id="UP000838763"/>
    </source>
</evidence>